<dbReference type="Pfam" id="PF13581">
    <property type="entry name" value="HATPase_c_2"/>
    <property type="match status" value="1"/>
</dbReference>
<dbReference type="GO" id="GO:0005524">
    <property type="term" value="F:ATP binding"/>
    <property type="evidence" value="ECO:0007669"/>
    <property type="project" value="UniProtKB-KW"/>
</dbReference>
<dbReference type="SUPFAM" id="SSF55874">
    <property type="entry name" value="ATPase domain of HSP90 chaperone/DNA topoisomerase II/histidine kinase"/>
    <property type="match status" value="1"/>
</dbReference>
<dbReference type="InterPro" id="IPR036890">
    <property type="entry name" value="HATPase_C_sf"/>
</dbReference>
<dbReference type="EMBL" id="QVIG01000001">
    <property type="protein sequence ID" value="RGD62497.1"/>
    <property type="molecule type" value="Genomic_DNA"/>
</dbReference>
<keyword evidence="3" id="KW-0547">Nucleotide-binding</keyword>
<keyword evidence="1" id="KW-0723">Serine/threonine-protein kinase</keyword>
<protein>
    <submittedName>
        <fullName evidence="3">ATP-binding protein</fullName>
    </submittedName>
</protein>
<accession>A0A373A4K5</accession>
<dbReference type="InterPro" id="IPR050267">
    <property type="entry name" value="Anti-sigma-factor_SerPK"/>
</dbReference>
<sequence length="153" mass="16482">MTIAADPAVQTELDAPLRSFAAEYPYVPESAALARWLVDATLAGWELFDLIDSAVLVASELVTNAIKTACCRKLGLSIQRLGESTVRITVSDGSCSLPVLVDAGLPAGPDHVPLRGRGLLVVNRLADRWGVNLYACGKDVWAELRLRPQSRAR</sequence>
<proteinExistence type="predicted"/>
<evidence type="ECO:0000313" key="3">
    <source>
        <dbReference type="EMBL" id="RGD62497.1"/>
    </source>
</evidence>
<reference evidence="3 4" key="1">
    <citation type="submission" date="2018-08" db="EMBL/GenBank/DDBJ databases">
        <title>Diversity &amp; Physiological Properties of Lignin-Decomposing Actinobacteria from Soil.</title>
        <authorList>
            <person name="Roh S.G."/>
            <person name="Kim S.B."/>
        </authorList>
    </citation>
    <scope>NUCLEOTIDE SEQUENCE [LARGE SCALE GENOMIC DNA]</scope>
    <source>
        <strain evidence="3 4">MMS17-GH009</strain>
    </source>
</reference>
<dbReference type="RefSeq" id="WP_117491006.1">
    <property type="nucleotide sequence ID" value="NZ_QVIG01000001.1"/>
</dbReference>
<evidence type="ECO:0000313" key="4">
    <source>
        <dbReference type="Proteomes" id="UP000263377"/>
    </source>
</evidence>
<keyword evidence="3" id="KW-0067">ATP-binding</keyword>
<keyword evidence="4" id="KW-1185">Reference proteome</keyword>
<dbReference type="CDD" id="cd16936">
    <property type="entry name" value="HATPase_RsbW-like"/>
    <property type="match status" value="1"/>
</dbReference>
<keyword evidence="1" id="KW-0418">Kinase</keyword>
<name>A0A373A4K5_9ACTN</name>
<evidence type="ECO:0000256" key="1">
    <source>
        <dbReference type="ARBA" id="ARBA00022527"/>
    </source>
</evidence>
<dbReference type="Gene3D" id="3.30.565.10">
    <property type="entry name" value="Histidine kinase-like ATPase, C-terminal domain"/>
    <property type="match status" value="1"/>
</dbReference>
<gene>
    <name evidence="3" type="ORF">DR950_36315</name>
</gene>
<dbReference type="Proteomes" id="UP000263377">
    <property type="component" value="Unassembled WGS sequence"/>
</dbReference>
<dbReference type="PANTHER" id="PTHR35526">
    <property type="entry name" value="ANTI-SIGMA-F FACTOR RSBW-RELATED"/>
    <property type="match status" value="1"/>
</dbReference>
<comment type="caution">
    <text evidence="3">The sequence shown here is derived from an EMBL/GenBank/DDBJ whole genome shotgun (WGS) entry which is preliminary data.</text>
</comment>
<organism evidence="3 4">
    <name type="scientific">Kitasatospora xanthocidica</name>
    <dbReference type="NCBI Taxonomy" id="83382"/>
    <lineage>
        <taxon>Bacteria</taxon>
        <taxon>Bacillati</taxon>
        <taxon>Actinomycetota</taxon>
        <taxon>Actinomycetes</taxon>
        <taxon>Kitasatosporales</taxon>
        <taxon>Streptomycetaceae</taxon>
        <taxon>Kitasatospora</taxon>
    </lineage>
</organism>
<feature type="domain" description="Histidine kinase/HSP90-like ATPase" evidence="2">
    <location>
        <begin position="32"/>
        <end position="130"/>
    </location>
</feature>
<dbReference type="InterPro" id="IPR003594">
    <property type="entry name" value="HATPase_dom"/>
</dbReference>
<dbReference type="GO" id="GO:0004674">
    <property type="term" value="F:protein serine/threonine kinase activity"/>
    <property type="evidence" value="ECO:0007669"/>
    <property type="project" value="UniProtKB-KW"/>
</dbReference>
<dbReference type="PANTHER" id="PTHR35526:SF3">
    <property type="entry name" value="ANTI-SIGMA-F FACTOR RSBW"/>
    <property type="match status" value="1"/>
</dbReference>
<keyword evidence="1" id="KW-0808">Transferase</keyword>
<dbReference type="AlphaFoldDB" id="A0A373A4K5"/>
<evidence type="ECO:0000259" key="2">
    <source>
        <dbReference type="Pfam" id="PF13581"/>
    </source>
</evidence>